<feature type="compositionally biased region" description="Polar residues" evidence="3">
    <location>
        <begin position="211"/>
        <end position="228"/>
    </location>
</feature>
<keyword evidence="6" id="KW-1185">Reference proteome</keyword>
<dbReference type="EMBL" id="KZ805374">
    <property type="protein sequence ID" value="PVI00376.1"/>
    <property type="molecule type" value="Genomic_DNA"/>
</dbReference>
<feature type="compositionally biased region" description="Low complexity" evidence="3">
    <location>
        <begin position="64"/>
        <end position="88"/>
    </location>
</feature>
<dbReference type="InterPro" id="IPR036397">
    <property type="entry name" value="RNaseH_sf"/>
</dbReference>
<evidence type="ECO:0000256" key="2">
    <source>
        <dbReference type="ARBA" id="ARBA00022801"/>
    </source>
</evidence>
<feature type="compositionally biased region" description="Acidic residues" evidence="3">
    <location>
        <begin position="230"/>
        <end position="244"/>
    </location>
</feature>
<proteinExistence type="predicted"/>
<dbReference type="GO" id="GO:0008408">
    <property type="term" value="F:3'-5' exonuclease activity"/>
    <property type="evidence" value="ECO:0007669"/>
    <property type="project" value="InterPro"/>
</dbReference>
<dbReference type="PANTHER" id="PTHR13620">
    <property type="entry name" value="3-5 EXONUCLEASE"/>
    <property type="match status" value="1"/>
</dbReference>
<feature type="region of interest" description="Disordered" evidence="3">
    <location>
        <begin position="56"/>
        <end position="100"/>
    </location>
</feature>
<dbReference type="InterPro" id="IPR051132">
    <property type="entry name" value="3-5_Exonuclease_domain"/>
</dbReference>
<feature type="region of interest" description="Disordered" evidence="3">
    <location>
        <begin position="144"/>
        <end position="247"/>
    </location>
</feature>
<organism evidence="5 6">
    <name type="scientific">Periconia macrospinosa</name>
    <dbReference type="NCBI Taxonomy" id="97972"/>
    <lineage>
        <taxon>Eukaryota</taxon>
        <taxon>Fungi</taxon>
        <taxon>Dikarya</taxon>
        <taxon>Ascomycota</taxon>
        <taxon>Pezizomycotina</taxon>
        <taxon>Dothideomycetes</taxon>
        <taxon>Pleosporomycetidae</taxon>
        <taxon>Pleosporales</taxon>
        <taxon>Massarineae</taxon>
        <taxon>Periconiaceae</taxon>
        <taxon>Periconia</taxon>
    </lineage>
</organism>
<dbReference type="Gene3D" id="3.30.420.10">
    <property type="entry name" value="Ribonuclease H-like superfamily/Ribonuclease H"/>
    <property type="match status" value="1"/>
</dbReference>
<gene>
    <name evidence="5" type="ORF">DM02DRAFT_672011</name>
</gene>
<dbReference type="Proteomes" id="UP000244855">
    <property type="component" value="Unassembled WGS sequence"/>
</dbReference>
<dbReference type="InterPro" id="IPR012337">
    <property type="entry name" value="RNaseH-like_sf"/>
</dbReference>
<feature type="compositionally biased region" description="Basic and acidic residues" evidence="3">
    <location>
        <begin position="527"/>
        <end position="544"/>
    </location>
</feature>
<keyword evidence="2" id="KW-0378">Hydrolase</keyword>
<evidence type="ECO:0000256" key="1">
    <source>
        <dbReference type="ARBA" id="ARBA00022722"/>
    </source>
</evidence>
<dbReference type="GO" id="GO:0005634">
    <property type="term" value="C:nucleus"/>
    <property type="evidence" value="ECO:0007669"/>
    <property type="project" value="TreeGrafter"/>
</dbReference>
<dbReference type="GO" id="GO:0005737">
    <property type="term" value="C:cytoplasm"/>
    <property type="evidence" value="ECO:0007669"/>
    <property type="project" value="TreeGrafter"/>
</dbReference>
<dbReference type="OrthoDB" id="1920326at2759"/>
<dbReference type="Pfam" id="PF01612">
    <property type="entry name" value="DNA_pol_A_exo1"/>
    <property type="match status" value="1"/>
</dbReference>
<keyword evidence="1" id="KW-0540">Nuclease</keyword>
<feature type="region of interest" description="Disordered" evidence="3">
    <location>
        <begin position="696"/>
        <end position="736"/>
    </location>
</feature>
<dbReference type="GO" id="GO:0003676">
    <property type="term" value="F:nucleic acid binding"/>
    <property type="evidence" value="ECO:0007669"/>
    <property type="project" value="InterPro"/>
</dbReference>
<evidence type="ECO:0000256" key="3">
    <source>
        <dbReference type="SAM" id="MobiDB-lite"/>
    </source>
</evidence>
<feature type="compositionally biased region" description="Basic and acidic residues" evidence="3">
    <location>
        <begin position="715"/>
        <end position="736"/>
    </location>
</feature>
<feature type="region of interest" description="Disordered" evidence="3">
    <location>
        <begin position="501"/>
        <end position="637"/>
    </location>
</feature>
<feature type="compositionally biased region" description="Polar residues" evidence="3">
    <location>
        <begin position="161"/>
        <end position="179"/>
    </location>
</feature>
<feature type="region of interest" description="Disordered" evidence="3">
    <location>
        <begin position="755"/>
        <end position="791"/>
    </location>
</feature>
<dbReference type="GO" id="GO:0006139">
    <property type="term" value="P:nucleobase-containing compound metabolic process"/>
    <property type="evidence" value="ECO:0007669"/>
    <property type="project" value="InterPro"/>
</dbReference>
<feature type="compositionally biased region" description="Acidic residues" evidence="3">
    <location>
        <begin position="586"/>
        <end position="613"/>
    </location>
</feature>
<feature type="compositionally biased region" description="Low complexity" evidence="3">
    <location>
        <begin position="779"/>
        <end position="789"/>
    </location>
</feature>
<dbReference type="STRING" id="97972.A0A2V1DQW5"/>
<dbReference type="SUPFAM" id="SSF53098">
    <property type="entry name" value="Ribonuclease H-like"/>
    <property type="match status" value="1"/>
</dbReference>
<feature type="compositionally biased region" description="Low complexity" evidence="3">
    <location>
        <begin position="194"/>
        <end position="207"/>
    </location>
</feature>
<dbReference type="PANTHER" id="PTHR13620:SF104">
    <property type="entry name" value="EXONUCLEASE 3'-5' DOMAIN-CONTAINING PROTEIN 2"/>
    <property type="match status" value="1"/>
</dbReference>
<evidence type="ECO:0000313" key="5">
    <source>
        <dbReference type="EMBL" id="PVI00376.1"/>
    </source>
</evidence>
<feature type="compositionally biased region" description="Acidic residues" evidence="3">
    <location>
        <begin position="697"/>
        <end position="714"/>
    </location>
</feature>
<feature type="compositionally biased region" description="Low complexity" evidence="3">
    <location>
        <begin position="755"/>
        <end position="765"/>
    </location>
</feature>
<dbReference type="InterPro" id="IPR002562">
    <property type="entry name" value="3'-5'_exonuclease_dom"/>
</dbReference>
<evidence type="ECO:0000313" key="6">
    <source>
        <dbReference type="Proteomes" id="UP000244855"/>
    </source>
</evidence>
<dbReference type="CDD" id="cd06141">
    <property type="entry name" value="WRN_exo"/>
    <property type="match status" value="1"/>
</dbReference>
<feature type="domain" description="3'-5' exonuclease" evidence="4">
    <location>
        <begin position="291"/>
        <end position="498"/>
    </location>
</feature>
<reference evidence="5 6" key="1">
    <citation type="journal article" date="2018" name="Sci. Rep.">
        <title>Comparative genomics provides insights into the lifestyle and reveals functional heterogeneity of dark septate endophytic fungi.</title>
        <authorList>
            <person name="Knapp D.G."/>
            <person name="Nemeth J.B."/>
            <person name="Barry K."/>
            <person name="Hainaut M."/>
            <person name="Henrissat B."/>
            <person name="Johnson J."/>
            <person name="Kuo A."/>
            <person name="Lim J.H.P."/>
            <person name="Lipzen A."/>
            <person name="Nolan M."/>
            <person name="Ohm R.A."/>
            <person name="Tamas L."/>
            <person name="Grigoriev I.V."/>
            <person name="Spatafora J.W."/>
            <person name="Nagy L.G."/>
            <person name="Kovacs G.M."/>
        </authorList>
    </citation>
    <scope>NUCLEOTIDE SEQUENCE [LARGE SCALE GENOMIC DNA]</scope>
    <source>
        <strain evidence="5 6">DSE2036</strain>
    </source>
</reference>
<name>A0A2V1DQW5_9PLEO</name>
<evidence type="ECO:0000259" key="4">
    <source>
        <dbReference type="SMART" id="SM00474"/>
    </source>
</evidence>
<dbReference type="AlphaFoldDB" id="A0A2V1DQW5"/>
<protein>
    <recommendedName>
        <fullName evidence="4">3'-5' exonuclease domain-containing protein</fullName>
    </recommendedName>
</protein>
<accession>A0A2V1DQW5</accession>
<dbReference type="SMART" id="SM00474">
    <property type="entry name" value="35EXOc"/>
    <property type="match status" value="1"/>
</dbReference>
<sequence length="909" mass="102221">MIRRQRVFSARALYRDALPRLWVRRRLSTAFAALNRFRRFRSSTYALRVSSRIPPSRTRTMSLNVPMMSSSPSRPNPQNQSVSPNPSSLPMRNPRSKPDALTRDADVKIHEQRSRNGPKNYTVQSWENINNSVVALGGFHNVTGQTSMQAPFHPSPRMQKESSTNPSQKKSDPTQSSAAPENLAGFHTYVNGQDSDSICHSSSSTTHADNNETAASADQNSDLAQPNTGAEEDTKETEAESDMEATEKHIPLSYQIPADVMAAALEAPEGTKASYWSQKLYRGPNGERIATHYCTNLQISERVAKHFVEEKVLGFDIEWKQYANPLNKKENASLIQIASESRIALFQIALFAGFKNEQLVPPTLKKILESPDILKVGVAVKGDFTRLRTYLDIHARGVMELSRTHNLVEAADPTKASHKLENLASQIKTHLLLPLYKGGPLLDDPEPEDENDKLQWLKRQTVRKSDWSKKLDYDQIHYAAADAYAGIRLYDVLEFKRKQFKPPRPLPRLCDDDGPTKPRSSTKAKKARDTKEKKKLLEEKEAAMVREALLGMSTGELEEEDSQEYKTAAEELEDESDEKAERNEVEETDEDAENELEESKESEESDEEDDPDGDYVPRQYEVPHPSEGVEEVEQSPRVRTRYIGRLSFSKLRGEDPGYPKLPTLAPDEVSTAELAQDDSTHQVTANNETRHHLAEITLEEDLQEGIVNDEDSDEGVVRDDDSREEIVHEEPDEFSDRELEEVLKHVDIDDSIAQTATQAATPDDAAPSKEPELDLQPESLPIPMSTPSTTPHPPSYITATAWAQDHLDSTIPSASAHPTPQQTSRVRATVSHLRAYHMWHVQQLPVDAIGRLLRDPPLAQSTVESYIMQAVSLERLEFDKDRLRDVLTGMPKGLRYGRWKALSEKVGVL</sequence>